<sequence length="334" mass="38037">MELEKIRKLVSLSKFDICHEKCAFDPFKLIYVSKAGSKKVNLFKTLITSSCSFDCRYCGNAWNKGVKASPQEIYKAFKFLKEKGFVSGAFISNAISDPEKSMEEILEAGEMIRKENPSYLHLKIVPGASRDQVKRAAEIANRISVNVETPSKSIFNEICSVKTKEDVLRRLRWGLKEAKKRGRSFSTQMIVGIGESDEQILKVAEKLYRVGVKRVYYSGFTPVKGTPMENLKAEEKRRVVNLYRADALLRLYGYSFKELKETFTNGFLPKEDPKLVLALKKKELKAIEIPGVGKKIAKLLESGYTLAEIKRMGYSVKRISAFVNQRRLHEFSTE</sequence>
<dbReference type="Gene3D" id="3.20.20.70">
    <property type="entry name" value="Aldolase class I"/>
    <property type="match status" value="1"/>
</dbReference>
<keyword evidence="1" id="KW-0949">S-adenosyl-L-methionine</keyword>
<dbReference type="GO" id="GO:0016740">
    <property type="term" value="F:transferase activity"/>
    <property type="evidence" value="ECO:0007669"/>
    <property type="project" value="TreeGrafter"/>
</dbReference>
<keyword evidence="2" id="KW-0479">Metal-binding</keyword>
<dbReference type="KEGG" id="fpl:Ferp_0614"/>
<dbReference type="OrthoDB" id="15118at2157"/>
<dbReference type="EMBL" id="CP001899">
    <property type="protein sequence ID" value="ADC64785.1"/>
    <property type="molecule type" value="Genomic_DNA"/>
</dbReference>
<evidence type="ECO:0000259" key="5">
    <source>
        <dbReference type="PROSITE" id="PS51918"/>
    </source>
</evidence>
<dbReference type="SFLD" id="SFLDS00029">
    <property type="entry name" value="Radical_SAM"/>
    <property type="match status" value="1"/>
</dbReference>
<dbReference type="PaxDb" id="589924-Ferp_0614"/>
<evidence type="ECO:0000313" key="7">
    <source>
        <dbReference type="Proteomes" id="UP000002613"/>
    </source>
</evidence>
<dbReference type="Proteomes" id="UP000002613">
    <property type="component" value="Chromosome"/>
</dbReference>
<protein>
    <submittedName>
        <fullName evidence="6">Radical SAM domain protein</fullName>
    </submittedName>
</protein>
<reference evidence="6 7" key="2">
    <citation type="journal article" date="2011" name="Stand. Genomic Sci.">
        <title>Complete genome sequence of Ferroglobus placidus AEDII12DO.</title>
        <authorList>
            <person name="Anderson I."/>
            <person name="Risso C."/>
            <person name="Holmes D."/>
            <person name="Lucas S."/>
            <person name="Copeland A."/>
            <person name="Lapidus A."/>
            <person name="Cheng J.F."/>
            <person name="Bruce D."/>
            <person name="Goodwin L."/>
            <person name="Pitluck S."/>
            <person name="Saunders E."/>
            <person name="Brettin T."/>
            <person name="Detter J.C."/>
            <person name="Han C."/>
            <person name="Tapia R."/>
            <person name="Larimer F."/>
            <person name="Land M."/>
            <person name="Hauser L."/>
            <person name="Woyke T."/>
            <person name="Lovley D."/>
            <person name="Kyrpides N."/>
            <person name="Ivanova N."/>
        </authorList>
    </citation>
    <scope>NUCLEOTIDE SEQUENCE [LARGE SCALE GENOMIC DNA]</scope>
    <source>
        <strain evidence="7">DSM 10642 / AEDII12DO</strain>
    </source>
</reference>
<dbReference type="InterPro" id="IPR013785">
    <property type="entry name" value="Aldolase_TIM"/>
</dbReference>
<dbReference type="GeneID" id="8778116"/>
<dbReference type="PROSITE" id="PS51918">
    <property type="entry name" value="RADICAL_SAM"/>
    <property type="match status" value="1"/>
</dbReference>
<dbReference type="PANTHER" id="PTHR43726:SF1">
    <property type="entry name" value="BIOTIN SYNTHASE"/>
    <property type="match status" value="1"/>
</dbReference>
<dbReference type="AlphaFoldDB" id="D3S3F2"/>
<feature type="domain" description="Radical SAM core" evidence="5">
    <location>
        <begin position="35"/>
        <end position="258"/>
    </location>
</feature>
<dbReference type="STRING" id="589924.Ferp_0614"/>
<dbReference type="PANTHER" id="PTHR43726">
    <property type="entry name" value="3-METHYLORNITHINE SYNTHASE"/>
    <property type="match status" value="1"/>
</dbReference>
<dbReference type="GO" id="GO:0051536">
    <property type="term" value="F:iron-sulfur cluster binding"/>
    <property type="evidence" value="ECO:0007669"/>
    <property type="project" value="UniProtKB-KW"/>
</dbReference>
<dbReference type="InterPro" id="IPR006638">
    <property type="entry name" value="Elp3/MiaA/NifB-like_rSAM"/>
</dbReference>
<dbReference type="SUPFAM" id="SSF102114">
    <property type="entry name" value="Radical SAM enzymes"/>
    <property type="match status" value="1"/>
</dbReference>
<evidence type="ECO:0000256" key="4">
    <source>
        <dbReference type="ARBA" id="ARBA00023014"/>
    </source>
</evidence>
<organism evidence="6 7">
    <name type="scientific">Ferroglobus placidus (strain DSM 10642 / AEDII12DO)</name>
    <dbReference type="NCBI Taxonomy" id="589924"/>
    <lineage>
        <taxon>Archaea</taxon>
        <taxon>Methanobacteriati</taxon>
        <taxon>Methanobacteriota</taxon>
        <taxon>Archaeoglobi</taxon>
        <taxon>Archaeoglobales</taxon>
        <taxon>Archaeoglobaceae</taxon>
        <taxon>Ferroglobus</taxon>
    </lineage>
</organism>
<proteinExistence type="predicted"/>
<evidence type="ECO:0000256" key="2">
    <source>
        <dbReference type="ARBA" id="ARBA00022723"/>
    </source>
</evidence>
<dbReference type="RefSeq" id="WP_012965131.1">
    <property type="nucleotide sequence ID" value="NC_013849.1"/>
</dbReference>
<reference evidence="7" key="1">
    <citation type="submission" date="2010-02" db="EMBL/GenBank/DDBJ databases">
        <title>Complete sequence of Ferroglobus placidus DSM 10642.</title>
        <authorList>
            <consortium name="US DOE Joint Genome Institute"/>
            <person name="Lucas S."/>
            <person name="Copeland A."/>
            <person name="Lapidus A."/>
            <person name="Cheng J.-F."/>
            <person name="Bruce D."/>
            <person name="Goodwin L."/>
            <person name="Pitluck S."/>
            <person name="Saunders E."/>
            <person name="Brettin T."/>
            <person name="Detter J.C."/>
            <person name="Han C."/>
            <person name="Tapia R."/>
            <person name="Larimer F."/>
            <person name="Land M."/>
            <person name="Hauser L."/>
            <person name="Kyrpides N."/>
            <person name="Ivanova N."/>
            <person name="Holmes D."/>
            <person name="Lovley D."/>
            <person name="Kyrpides N."/>
            <person name="Anderson I.J."/>
            <person name="Woyke T."/>
        </authorList>
    </citation>
    <scope>NUCLEOTIDE SEQUENCE [LARGE SCALE GENOMIC DNA]</scope>
    <source>
        <strain evidence="7">DSM 10642 / AEDII12DO</strain>
    </source>
</reference>
<keyword evidence="4" id="KW-0411">Iron-sulfur</keyword>
<dbReference type="eggNOG" id="arCOG00661">
    <property type="taxonomic scope" value="Archaea"/>
</dbReference>
<dbReference type="SMART" id="SM00729">
    <property type="entry name" value="Elp3"/>
    <property type="match status" value="1"/>
</dbReference>
<keyword evidence="7" id="KW-1185">Reference proteome</keyword>
<evidence type="ECO:0000256" key="3">
    <source>
        <dbReference type="ARBA" id="ARBA00023004"/>
    </source>
</evidence>
<dbReference type="HOGENOM" id="CLU_033784_1_0_2"/>
<gene>
    <name evidence="6" type="ordered locus">Ferp_0614</name>
</gene>
<dbReference type="InterPro" id="IPR007197">
    <property type="entry name" value="rSAM"/>
</dbReference>
<dbReference type="InterPro" id="IPR058240">
    <property type="entry name" value="rSAM_sf"/>
</dbReference>
<name>D3S3F2_FERPA</name>
<evidence type="ECO:0000256" key="1">
    <source>
        <dbReference type="ARBA" id="ARBA00022691"/>
    </source>
</evidence>
<evidence type="ECO:0000313" key="6">
    <source>
        <dbReference type="EMBL" id="ADC64785.1"/>
    </source>
</evidence>
<dbReference type="CDD" id="cd01335">
    <property type="entry name" value="Radical_SAM"/>
    <property type="match status" value="1"/>
</dbReference>
<dbReference type="InterPro" id="IPR034422">
    <property type="entry name" value="HydE/PylB-like"/>
</dbReference>
<dbReference type="Pfam" id="PF04055">
    <property type="entry name" value="Radical_SAM"/>
    <property type="match status" value="1"/>
</dbReference>
<dbReference type="GO" id="GO:0046872">
    <property type="term" value="F:metal ion binding"/>
    <property type="evidence" value="ECO:0007669"/>
    <property type="project" value="UniProtKB-KW"/>
</dbReference>
<accession>D3S3F2</accession>
<keyword evidence="3" id="KW-0408">Iron</keyword>